<feature type="coiled-coil region" evidence="6">
    <location>
        <begin position="318"/>
        <end position="345"/>
    </location>
</feature>
<feature type="domain" description="THAP-type" evidence="8">
    <location>
        <begin position="1"/>
        <end position="97"/>
    </location>
</feature>
<proteinExistence type="predicted"/>
<keyword evidence="3" id="KW-0862">Zinc</keyword>
<evidence type="ECO:0000313" key="9">
    <source>
        <dbReference type="EMBL" id="CAH3027932.1"/>
    </source>
</evidence>
<dbReference type="Pfam" id="PF21787">
    <property type="entry name" value="TNP-like_RNaseH_N"/>
    <property type="match status" value="1"/>
</dbReference>
<protein>
    <recommendedName>
        <fullName evidence="8">THAP-type domain-containing protein</fullName>
    </recommendedName>
</protein>
<dbReference type="Proteomes" id="UP001159427">
    <property type="component" value="Unassembled WGS sequence"/>
</dbReference>
<accession>A0ABN8MFL4</accession>
<dbReference type="EMBL" id="CALNXI010000480">
    <property type="protein sequence ID" value="CAH3027932.1"/>
    <property type="molecule type" value="Genomic_DNA"/>
</dbReference>
<keyword evidence="1" id="KW-0479">Metal-binding</keyword>
<keyword evidence="4 5" id="KW-0238">DNA-binding</keyword>
<dbReference type="InterPro" id="IPR048365">
    <property type="entry name" value="TNP-like_RNaseH_N"/>
</dbReference>
<dbReference type="Pfam" id="PF05485">
    <property type="entry name" value="THAP"/>
    <property type="match status" value="1"/>
</dbReference>
<feature type="region of interest" description="Disordered" evidence="7">
    <location>
        <begin position="89"/>
        <end position="124"/>
    </location>
</feature>
<keyword evidence="2 5" id="KW-0863">Zinc-finger</keyword>
<gene>
    <name evidence="9" type="ORF">PEVE_00032762</name>
</gene>
<sequence>MPGENCAVFGCGSCRRTKGIGIWKLPLAKDKAHEKWREEWLGEIKKTREMERNFRELIKYDRVYTCEKHFAPEDIEIFTSAKMTKKKPPFGALPTLNMPKKSHETEKPAARPARSVPLSDSSISTCSSRSRSTFSELCQKMKSLKSLNEWSYKTFSDRLVIRKELEQFLLPKLEICIDNSLGFTVKMFGSFLVDDHELYLKYHRSMQNVTLSMLVKGLEAYTVCDGVNPSEMTSKLYHHVVPLNPDLDLDDNEQFPHKGYWRVKDCLLVCDNSVCESCQEYLLSTSSCRKAKERRQSRPAHVNAPVSKTDPGRIKLTLQGQRLRCAELERQLNEMCVELEKTNMNHELRNDFSKILNSANDADITPFMKLFWEPQKKLFSSSSKSVRYHPMIIRFCLSLAAKSPSCYEELRNSKVLILPSQRRPKDLYTCSLTNYRNAIRPQRGFNDKVIEELKSLTNSYFDVQRYVVLLFYKMKVQSNLVLDKGTGELIGFTDLGDLDLNFAVLDKTDEIATHALAFIVRGVHSAEVLFGTLLNKWCDYFTVDAHILGSSLYSGNISQFVGYLYHL</sequence>
<comment type="caution">
    <text evidence="9">The sequence shown here is derived from an EMBL/GenBank/DDBJ whole genome shotgun (WGS) entry which is preliminary data.</text>
</comment>
<evidence type="ECO:0000256" key="1">
    <source>
        <dbReference type="ARBA" id="ARBA00022723"/>
    </source>
</evidence>
<evidence type="ECO:0000313" key="10">
    <source>
        <dbReference type="Proteomes" id="UP001159427"/>
    </source>
</evidence>
<keyword evidence="6" id="KW-0175">Coiled coil</keyword>
<dbReference type="PROSITE" id="PS50950">
    <property type="entry name" value="ZF_THAP"/>
    <property type="match status" value="1"/>
</dbReference>
<evidence type="ECO:0000256" key="6">
    <source>
        <dbReference type="SAM" id="Coils"/>
    </source>
</evidence>
<evidence type="ECO:0000259" key="8">
    <source>
        <dbReference type="PROSITE" id="PS50950"/>
    </source>
</evidence>
<dbReference type="SUPFAM" id="SSF57716">
    <property type="entry name" value="Glucocorticoid receptor-like (DNA-binding domain)"/>
    <property type="match status" value="1"/>
</dbReference>
<reference evidence="9 10" key="1">
    <citation type="submission" date="2022-05" db="EMBL/GenBank/DDBJ databases">
        <authorList>
            <consortium name="Genoscope - CEA"/>
            <person name="William W."/>
        </authorList>
    </citation>
    <scope>NUCLEOTIDE SEQUENCE [LARGE SCALE GENOMIC DNA]</scope>
</reference>
<dbReference type="InterPro" id="IPR006612">
    <property type="entry name" value="THAP_Znf"/>
</dbReference>
<evidence type="ECO:0000256" key="4">
    <source>
        <dbReference type="ARBA" id="ARBA00023125"/>
    </source>
</evidence>
<name>A0ABN8MFL4_9CNID</name>
<organism evidence="9 10">
    <name type="scientific">Porites evermanni</name>
    <dbReference type="NCBI Taxonomy" id="104178"/>
    <lineage>
        <taxon>Eukaryota</taxon>
        <taxon>Metazoa</taxon>
        <taxon>Cnidaria</taxon>
        <taxon>Anthozoa</taxon>
        <taxon>Hexacorallia</taxon>
        <taxon>Scleractinia</taxon>
        <taxon>Fungiina</taxon>
        <taxon>Poritidae</taxon>
        <taxon>Porites</taxon>
    </lineage>
</organism>
<keyword evidence="10" id="KW-1185">Reference proteome</keyword>
<evidence type="ECO:0000256" key="2">
    <source>
        <dbReference type="ARBA" id="ARBA00022771"/>
    </source>
</evidence>
<evidence type="ECO:0000256" key="3">
    <source>
        <dbReference type="ARBA" id="ARBA00022833"/>
    </source>
</evidence>
<evidence type="ECO:0000256" key="5">
    <source>
        <dbReference type="PROSITE-ProRule" id="PRU00309"/>
    </source>
</evidence>
<evidence type="ECO:0000256" key="7">
    <source>
        <dbReference type="SAM" id="MobiDB-lite"/>
    </source>
</evidence>